<evidence type="ECO:0000256" key="1">
    <source>
        <dbReference type="SAM" id="Phobius"/>
    </source>
</evidence>
<accession>A0A8G2FXU7</accession>
<keyword evidence="3" id="KW-1185">Reference proteome</keyword>
<feature type="transmembrane region" description="Helical" evidence="1">
    <location>
        <begin position="47"/>
        <end position="65"/>
    </location>
</feature>
<keyword evidence="1" id="KW-0472">Membrane</keyword>
<dbReference type="GeneID" id="42317473"/>
<protein>
    <submittedName>
        <fullName evidence="2">Uncharacterized protein</fullName>
    </submittedName>
</protein>
<evidence type="ECO:0000313" key="3">
    <source>
        <dbReference type="Proteomes" id="UP000192315"/>
    </source>
</evidence>
<dbReference type="AlphaFoldDB" id="A0A8G2FXU7"/>
<comment type="caution">
    <text evidence="2">The sequence shown here is derived from an EMBL/GenBank/DDBJ whole genome shotgun (WGS) entry which is preliminary data.</text>
</comment>
<sequence>MTVISKNDYTKFFWVHRKTLLIISITILILRFVLSFLNNIITNILNFLSLPAAFIIIEILFMYSFKKDLNRIKI</sequence>
<name>A0A8G2FXU7_PICTO</name>
<feature type="transmembrane region" description="Helical" evidence="1">
    <location>
        <begin position="20"/>
        <end position="41"/>
    </location>
</feature>
<reference evidence="2 3" key="1">
    <citation type="submission" date="2017-04" db="EMBL/GenBank/DDBJ databases">
        <authorList>
            <person name="Varghese N."/>
            <person name="Submissions S."/>
        </authorList>
    </citation>
    <scope>NUCLEOTIDE SEQUENCE [LARGE SCALE GENOMIC DNA]</scope>
    <source>
        <strain evidence="2 3">DSM 9789</strain>
    </source>
</reference>
<dbReference type="Proteomes" id="UP000192315">
    <property type="component" value="Unassembled WGS sequence"/>
</dbReference>
<proteinExistence type="predicted"/>
<dbReference type="RefSeq" id="WP_153274089.1">
    <property type="nucleotide sequence ID" value="NC_005877.1"/>
</dbReference>
<evidence type="ECO:0000313" key="2">
    <source>
        <dbReference type="EMBL" id="SMD31517.1"/>
    </source>
</evidence>
<dbReference type="EMBL" id="FWYE01000004">
    <property type="protein sequence ID" value="SMD31517.1"/>
    <property type="molecule type" value="Genomic_DNA"/>
</dbReference>
<keyword evidence="1" id="KW-1133">Transmembrane helix</keyword>
<gene>
    <name evidence="2" type="ORF">SAMN02745355_1464</name>
</gene>
<organism evidence="2 3">
    <name type="scientific">Picrophilus torridus (strain ATCC 700027 / DSM 9790 / JCM 10055 / NBRC 100828 / KAW 2/3)</name>
    <dbReference type="NCBI Taxonomy" id="1122961"/>
    <lineage>
        <taxon>Archaea</taxon>
        <taxon>Methanobacteriati</taxon>
        <taxon>Thermoplasmatota</taxon>
        <taxon>Thermoplasmata</taxon>
        <taxon>Thermoplasmatales</taxon>
        <taxon>Picrophilaceae</taxon>
        <taxon>Picrophilus</taxon>
    </lineage>
</organism>
<keyword evidence="1" id="KW-0812">Transmembrane</keyword>